<accession>A0A0F8YI59</accession>
<dbReference type="EMBL" id="LAZR01056799">
    <property type="protein sequence ID" value="KKK73405.1"/>
    <property type="molecule type" value="Genomic_DNA"/>
</dbReference>
<protein>
    <submittedName>
        <fullName evidence="1">Uncharacterized protein</fullName>
    </submittedName>
</protein>
<evidence type="ECO:0000313" key="1">
    <source>
        <dbReference type="EMBL" id="KKK73405.1"/>
    </source>
</evidence>
<organism evidence="1">
    <name type="scientific">marine sediment metagenome</name>
    <dbReference type="NCBI Taxonomy" id="412755"/>
    <lineage>
        <taxon>unclassified sequences</taxon>
        <taxon>metagenomes</taxon>
        <taxon>ecological metagenomes</taxon>
    </lineage>
</organism>
<gene>
    <name evidence="1" type="ORF">LCGC14_2894160</name>
</gene>
<reference evidence="1" key="1">
    <citation type="journal article" date="2015" name="Nature">
        <title>Complex archaea that bridge the gap between prokaryotes and eukaryotes.</title>
        <authorList>
            <person name="Spang A."/>
            <person name="Saw J.H."/>
            <person name="Jorgensen S.L."/>
            <person name="Zaremba-Niedzwiedzka K."/>
            <person name="Martijn J."/>
            <person name="Lind A.E."/>
            <person name="van Eijk R."/>
            <person name="Schleper C."/>
            <person name="Guy L."/>
            <person name="Ettema T.J."/>
        </authorList>
    </citation>
    <scope>NUCLEOTIDE SEQUENCE</scope>
</reference>
<comment type="caution">
    <text evidence="1">The sequence shown here is derived from an EMBL/GenBank/DDBJ whole genome shotgun (WGS) entry which is preliminary data.</text>
</comment>
<dbReference type="AlphaFoldDB" id="A0A0F8YI59"/>
<proteinExistence type="predicted"/>
<name>A0A0F8YI59_9ZZZZ</name>
<sequence>MPQKRIFIQLHDHVTRKAISDAGGMVYVTVTGTPDKQALLTKTGAAAANPSLLVNGQLDFYFADTVTTNVDLYIMGPKGEFLVIKDVAPSGPNEVYLDRSRREEVAVIPFSIADMVAATEFDTGMELPADMMVHAQGAGIFVDVLEATETLDVGLLSSEAGGDANGFMSLMDVATAGAVAAKAVVTVGGTENFFASTTLGALLSEAFLAGANVATDVGTNHDTTHRCDGTAKTISLTLTAGSALAKGYVFIPYTRMAAP</sequence>